<dbReference type="SMART" id="SM01152">
    <property type="entry name" value="DUF167"/>
    <property type="match status" value="1"/>
</dbReference>
<dbReference type="EMBL" id="UOYO01000004">
    <property type="protein sequence ID" value="VAY86318.1"/>
    <property type="molecule type" value="Genomic_DNA"/>
</dbReference>
<dbReference type="AlphaFoldDB" id="A0A3B1EA12"/>
<proteinExistence type="inferred from homology"/>
<evidence type="ECO:0000256" key="2">
    <source>
        <dbReference type="SAM" id="MobiDB-lite"/>
    </source>
</evidence>
<feature type="region of interest" description="Disordered" evidence="2">
    <location>
        <begin position="1"/>
        <end position="24"/>
    </location>
</feature>
<dbReference type="PANTHER" id="PTHR13420">
    <property type="entry name" value="UPF0235 PROTEIN C15ORF40"/>
    <property type="match status" value="1"/>
</dbReference>
<organism evidence="3">
    <name type="scientific">hydrothermal vent metagenome</name>
    <dbReference type="NCBI Taxonomy" id="652676"/>
    <lineage>
        <taxon>unclassified sequences</taxon>
        <taxon>metagenomes</taxon>
        <taxon>ecological metagenomes</taxon>
    </lineage>
</organism>
<dbReference type="PANTHER" id="PTHR13420:SF7">
    <property type="entry name" value="UPF0235 PROTEIN C15ORF40"/>
    <property type="match status" value="1"/>
</dbReference>
<evidence type="ECO:0000256" key="1">
    <source>
        <dbReference type="ARBA" id="ARBA00010364"/>
    </source>
</evidence>
<dbReference type="Gene3D" id="3.30.1200.10">
    <property type="entry name" value="YggU-like"/>
    <property type="match status" value="1"/>
</dbReference>
<dbReference type="GO" id="GO:0005737">
    <property type="term" value="C:cytoplasm"/>
    <property type="evidence" value="ECO:0007669"/>
    <property type="project" value="TreeGrafter"/>
</dbReference>
<sequence>MLQYSMAKNKNHQKNKQKQGKRLQEHKEKAKWFWWDDDDLVFNILGKPFSKITKLGKPFGNQLKISVASVPVNGRATDYLVKFLAKQFDVKTRDIEVVFGRMSVNKQVKIVKPNKLPLVFKEK</sequence>
<comment type="similarity">
    <text evidence="1">Belongs to the UPF0235 family.</text>
</comment>
<accession>A0A3B1EA12</accession>
<dbReference type="SUPFAM" id="SSF69786">
    <property type="entry name" value="YggU-like"/>
    <property type="match status" value="1"/>
</dbReference>
<gene>
    <name evidence="3" type="ORF">MNB_ARC-1_600</name>
</gene>
<dbReference type="HAMAP" id="MF_00634">
    <property type="entry name" value="UPF0235"/>
    <property type="match status" value="1"/>
</dbReference>
<dbReference type="Pfam" id="PF02594">
    <property type="entry name" value="DUF167"/>
    <property type="match status" value="1"/>
</dbReference>
<protein>
    <recommendedName>
        <fullName evidence="4">COG1872</fullName>
    </recommendedName>
</protein>
<dbReference type="NCBIfam" id="TIGR00251">
    <property type="entry name" value="DUF167 family protein"/>
    <property type="match status" value="1"/>
</dbReference>
<dbReference type="InterPro" id="IPR036591">
    <property type="entry name" value="YggU-like_sf"/>
</dbReference>
<reference evidence="3" key="1">
    <citation type="submission" date="2018-10" db="EMBL/GenBank/DDBJ databases">
        <authorList>
            <person name="Aoki K."/>
        </authorList>
    </citation>
    <scope>NUCLEOTIDE SEQUENCE</scope>
</reference>
<evidence type="ECO:0008006" key="4">
    <source>
        <dbReference type="Google" id="ProtNLM"/>
    </source>
</evidence>
<dbReference type="InterPro" id="IPR003746">
    <property type="entry name" value="DUF167"/>
</dbReference>
<name>A0A3B1EA12_9ZZZZ</name>
<evidence type="ECO:0000313" key="3">
    <source>
        <dbReference type="EMBL" id="VAY86318.1"/>
    </source>
</evidence>
<feature type="compositionally biased region" description="Basic residues" evidence="2">
    <location>
        <begin position="9"/>
        <end position="21"/>
    </location>
</feature>